<gene>
    <name evidence="1" type="ORF">SAMN05421659_109173</name>
</gene>
<dbReference type="Proteomes" id="UP000199701">
    <property type="component" value="Unassembled WGS sequence"/>
</dbReference>
<dbReference type="OrthoDB" id="9792963at2"/>
<evidence type="ECO:0000313" key="2">
    <source>
        <dbReference type="Proteomes" id="UP000199701"/>
    </source>
</evidence>
<dbReference type="RefSeq" id="WP_092454566.1">
    <property type="nucleotide sequence ID" value="NZ_FOJI01000009.1"/>
</dbReference>
<protein>
    <submittedName>
        <fullName evidence="1">Uncharacterized protein</fullName>
    </submittedName>
</protein>
<evidence type="ECO:0000313" key="1">
    <source>
        <dbReference type="EMBL" id="SEW31692.1"/>
    </source>
</evidence>
<keyword evidence="2" id="KW-1185">Reference proteome</keyword>
<accession>A0A1I0QWL4</accession>
<dbReference type="STRING" id="99656.SAMN05421659_109173"/>
<dbReference type="EMBL" id="FOJI01000009">
    <property type="protein sequence ID" value="SEW31692.1"/>
    <property type="molecule type" value="Genomic_DNA"/>
</dbReference>
<sequence length="200" mass="22695">MAKKTLSHIYPKDIRVFLVLAKTGAMNKETLNNLNISNTRIHNMVKANIIKEVSYPVKHGTGLKSAYELTNTGKSLCKDNGIHKFISNGQSTRHNESLSSYLVESLTKAELQTCLSERELKGFIEDKLNEYYAQGEYERYEKLFDAMSNNELSMPDILYVSAGQTFAIECITETYTQTQIDNKIMTCELLNIEITFVKAT</sequence>
<name>A0A1I0QWL4_9FIRM</name>
<reference evidence="1 2" key="1">
    <citation type="submission" date="2016-10" db="EMBL/GenBank/DDBJ databases">
        <authorList>
            <person name="de Groot N.N."/>
        </authorList>
    </citation>
    <scope>NUCLEOTIDE SEQUENCE [LARGE SCALE GENOMIC DNA]</scope>
    <source>
        <strain evidence="1 2">DSM 9179</strain>
    </source>
</reference>
<dbReference type="AlphaFoldDB" id="A0A1I0QWL4"/>
<proteinExistence type="predicted"/>
<organism evidence="1 2">
    <name type="scientific">[Clostridium] fimetarium</name>
    <dbReference type="NCBI Taxonomy" id="99656"/>
    <lineage>
        <taxon>Bacteria</taxon>
        <taxon>Bacillati</taxon>
        <taxon>Bacillota</taxon>
        <taxon>Clostridia</taxon>
        <taxon>Lachnospirales</taxon>
        <taxon>Lachnospiraceae</taxon>
    </lineage>
</organism>